<name>A0A7M1S0Q2_9BACT</name>
<keyword evidence="2" id="KW-1185">Reference proteome</keyword>
<proteinExistence type="predicted"/>
<dbReference type="KEGG" id="sinu:IMZ28_05725"/>
<evidence type="ECO:0000313" key="1">
    <source>
        <dbReference type="EMBL" id="QOR60966.1"/>
    </source>
</evidence>
<evidence type="ECO:0000313" key="2">
    <source>
        <dbReference type="Proteomes" id="UP000595074"/>
    </source>
</evidence>
<dbReference type="RefSeq" id="WP_197547637.1">
    <property type="nucleotide sequence ID" value="NZ_CP063164.1"/>
</dbReference>
<gene>
    <name evidence="1" type="ORF">IMZ28_05725</name>
</gene>
<protein>
    <submittedName>
        <fullName evidence="1">Uncharacterized protein</fullName>
    </submittedName>
</protein>
<organism evidence="1 2">
    <name type="scientific">Sulfurovum indicum</name>
    <dbReference type="NCBI Taxonomy" id="2779528"/>
    <lineage>
        <taxon>Bacteria</taxon>
        <taxon>Pseudomonadati</taxon>
        <taxon>Campylobacterota</taxon>
        <taxon>Epsilonproteobacteria</taxon>
        <taxon>Campylobacterales</taxon>
        <taxon>Sulfurovaceae</taxon>
        <taxon>Sulfurovum</taxon>
    </lineage>
</organism>
<sequence length="201" mass="23747">MKAFLILFLFITQLFSEAKLEHVTINNHDFTIVTEDYDIYDSKGTVLKFYREERNNDLKHLFSLTLYDKTGSCSAKSIENGHYEINGTTITLYSFWDRQGRIYDVPYGARIMKYEVQPSGTLKLISSEIYIETAEKSFDKESGMRFLWQTPETEKERMAFSRYIQNTERQFKGTFLVGEEAEQLMKKVKSALERKMSKRWK</sequence>
<reference evidence="1 2" key="1">
    <citation type="submission" date="2020-10" db="EMBL/GenBank/DDBJ databases">
        <title>The genome of sulfurovum sp.</title>
        <authorList>
            <person name="Xie S."/>
            <person name="Shao Z."/>
            <person name="Jiang L."/>
        </authorList>
    </citation>
    <scope>NUCLEOTIDE SEQUENCE [LARGE SCALE GENOMIC DNA]</scope>
    <source>
        <strain evidence="1 2">ST-419</strain>
    </source>
</reference>
<dbReference type="AlphaFoldDB" id="A0A7M1S0Q2"/>
<accession>A0A7M1S0Q2</accession>
<dbReference type="EMBL" id="CP063164">
    <property type="protein sequence ID" value="QOR60966.1"/>
    <property type="molecule type" value="Genomic_DNA"/>
</dbReference>
<dbReference type="Proteomes" id="UP000595074">
    <property type="component" value="Chromosome"/>
</dbReference>